<comment type="caution">
    <text evidence="2">The sequence shown here is derived from an EMBL/GenBank/DDBJ whole genome shotgun (WGS) entry which is preliminary data.</text>
</comment>
<dbReference type="SUPFAM" id="SSF109854">
    <property type="entry name" value="DinB/YfiT-like putative metalloenzymes"/>
    <property type="match status" value="1"/>
</dbReference>
<dbReference type="Gene3D" id="1.20.120.450">
    <property type="entry name" value="dinb family like domain"/>
    <property type="match status" value="1"/>
</dbReference>
<dbReference type="RefSeq" id="WP_266599963.1">
    <property type="nucleotide sequence ID" value="NZ_JAPHNL010000142.1"/>
</dbReference>
<organism evidence="2 3">
    <name type="scientific">Streptomyces beihaiensis</name>
    <dbReference type="NCBI Taxonomy" id="2984495"/>
    <lineage>
        <taxon>Bacteria</taxon>
        <taxon>Bacillati</taxon>
        <taxon>Actinomycetota</taxon>
        <taxon>Actinomycetes</taxon>
        <taxon>Kitasatosporales</taxon>
        <taxon>Streptomycetaceae</taxon>
        <taxon>Streptomyces</taxon>
    </lineage>
</organism>
<reference evidence="2" key="1">
    <citation type="submission" date="2022-10" db="EMBL/GenBank/DDBJ databases">
        <title>Streptomyces beihaiensis sp. nov., a chitin degrading actinobacterium, isolated from shrimp pond soil.</title>
        <authorList>
            <person name="Xie J."/>
            <person name="Shen N."/>
        </authorList>
    </citation>
    <scope>NUCLEOTIDE SEQUENCE</scope>
    <source>
        <strain evidence="2">GXMU-J5</strain>
    </source>
</reference>
<protein>
    <recommendedName>
        <fullName evidence="1">Mycothiol-dependent maleylpyruvate isomerase metal-binding domain-containing protein</fullName>
    </recommendedName>
</protein>
<evidence type="ECO:0000313" key="2">
    <source>
        <dbReference type="EMBL" id="MCX3060964.1"/>
    </source>
</evidence>
<name>A0ABT3TV90_9ACTN</name>
<accession>A0ABT3TV90</accession>
<gene>
    <name evidence="2" type="ORF">OFY01_14585</name>
</gene>
<dbReference type="InterPro" id="IPR034660">
    <property type="entry name" value="DinB/YfiT-like"/>
</dbReference>
<sequence>MPTEPNTSAAPATATPVTADDVARAVELAVAALRPAAGADWDVRAGKVEWTCRETAEHLADDLFFYAAHIGSLRPVTDGDLPFGWTARRPEGPKNTVTVETDAGPEGLFSVLEACGGLLAAVVRATPPTARAHHVFGVSDPEGFAAMGVVETLVHAYDIARGLGARFEPPAALCSRALRRLFPDAPTGTAPWPTLLWATGRGELDGRARPRQWRWYGAPRAT</sequence>
<feature type="domain" description="Mycothiol-dependent maleylpyruvate isomerase metal-binding" evidence="1">
    <location>
        <begin position="27"/>
        <end position="160"/>
    </location>
</feature>
<evidence type="ECO:0000313" key="3">
    <source>
        <dbReference type="Proteomes" id="UP001163064"/>
    </source>
</evidence>
<dbReference type="InterPro" id="IPR024344">
    <property type="entry name" value="MDMPI_metal-binding"/>
</dbReference>
<proteinExistence type="predicted"/>
<dbReference type="Pfam" id="PF11716">
    <property type="entry name" value="MDMPI_N"/>
    <property type="match status" value="1"/>
</dbReference>
<evidence type="ECO:0000259" key="1">
    <source>
        <dbReference type="Pfam" id="PF11716"/>
    </source>
</evidence>
<keyword evidence="3" id="KW-1185">Reference proteome</keyword>
<dbReference type="EMBL" id="JAPHNL010000142">
    <property type="protein sequence ID" value="MCX3060964.1"/>
    <property type="molecule type" value="Genomic_DNA"/>
</dbReference>
<dbReference type="Proteomes" id="UP001163064">
    <property type="component" value="Unassembled WGS sequence"/>
</dbReference>